<keyword evidence="3" id="KW-1185">Reference proteome</keyword>
<evidence type="ECO:0000256" key="1">
    <source>
        <dbReference type="SAM" id="Phobius"/>
    </source>
</evidence>
<dbReference type="OrthoDB" id="9788802at2"/>
<dbReference type="AlphaFoldDB" id="A0A511QF70"/>
<dbReference type="RefSeq" id="WP_039979163.1">
    <property type="nucleotide sequence ID" value="NZ_BAOJ01000012.1"/>
</dbReference>
<dbReference type="NCBIfam" id="TIGR02532">
    <property type="entry name" value="IV_pilin_GFxxxE"/>
    <property type="match status" value="1"/>
</dbReference>
<dbReference type="PROSITE" id="PS00409">
    <property type="entry name" value="PROKAR_NTER_METHYL"/>
    <property type="match status" value="1"/>
</dbReference>
<comment type="caution">
    <text evidence="2">The sequence shown here is derived from an EMBL/GenBank/DDBJ whole genome shotgun (WGS) entry which is preliminary data.</text>
</comment>
<sequence length="238" mass="26458">MIERGFTLVEMVVTIVIGGVMMLGIAGYVKIGMIGYVDSIERQRLQTQAMFVLEKMSREIRHAVPNSFYVPDEITNCLAFVAIDYSGFYSLFLNDIEFLLGNAPASLNVIPADLRMVINPSRYDDLLPSSPQSFSVAGLIKSNGVFRIPDAASRLTANSISSRIYIYRSNSDVKYCFENNNVTRNGVIVGDSVDGAVSNMYYLESTLQRGGLVHINVEFEQNGERSVFQQDIQVLNVP</sequence>
<reference evidence="2 3" key="1">
    <citation type="submission" date="2019-07" db="EMBL/GenBank/DDBJ databases">
        <title>Whole genome shotgun sequence of Vibrio sagamiensis NBRC 104589.</title>
        <authorList>
            <person name="Hosoyama A."/>
            <person name="Uohara A."/>
            <person name="Ohji S."/>
            <person name="Ichikawa N."/>
        </authorList>
    </citation>
    <scope>NUCLEOTIDE SEQUENCE [LARGE SCALE GENOMIC DNA]</scope>
    <source>
        <strain evidence="2 3">NBRC 104589</strain>
    </source>
</reference>
<evidence type="ECO:0000313" key="3">
    <source>
        <dbReference type="Proteomes" id="UP000321922"/>
    </source>
</evidence>
<protein>
    <submittedName>
        <fullName evidence="2">MSHA biogenesis protein MshO</fullName>
    </submittedName>
</protein>
<evidence type="ECO:0000313" key="2">
    <source>
        <dbReference type="EMBL" id="GEM75949.1"/>
    </source>
</evidence>
<dbReference type="InterPro" id="IPR012902">
    <property type="entry name" value="N_methyl_site"/>
</dbReference>
<organism evidence="2 3">
    <name type="scientific">Vibrio sagamiensis NBRC 104589</name>
    <dbReference type="NCBI Taxonomy" id="1219064"/>
    <lineage>
        <taxon>Bacteria</taxon>
        <taxon>Pseudomonadati</taxon>
        <taxon>Pseudomonadota</taxon>
        <taxon>Gammaproteobacteria</taxon>
        <taxon>Vibrionales</taxon>
        <taxon>Vibrionaceae</taxon>
        <taxon>Vibrio</taxon>
    </lineage>
</organism>
<dbReference type="EMBL" id="BJXJ01000018">
    <property type="protein sequence ID" value="GEM75949.1"/>
    <property type="molecule type" value="Genomic_DNA"/>
</dbReference>
<feature type="transmembrane region" description="Helical" evidence="1">
    <location>
        <begin position="12"/>
        <end position="37"/>
    </location>
</feature>
<keyword evidence="1" id="KW-0472">Membrane</keyword>
<keyword evidence="1" id="KW-0812">Transmembrane</keyword>
<keyword evidence="1" id="KW-1133">Transmembrane helix</keyword>
<name>A0A511QF70_9VIBR</name>
<dbReference type="Proteomes" id="UP000321922">
    <property type="component" value="Unassembled WGS sequence"/>
</dbReference>
<accession>A0A511QF70</accession>
<dbReference type="Pfam" id="PF07963">
    <property type="entry name" value="N_methyl"/>
    <property type="match status" value="1"/>
</dbReference>
<proteinExistence type="predicted"/>
<gene>
    <name evidence="2" type="ORF">VSA01S_20610</name>
</gene>